<dbReference type="InterPro" id="IPR009057">
    <property type="entry name" value="Homeodomain-like_sf"/>
</dbReference>
<dbReference type="SUPFAM" id="SSF46689">
    <property type="entry name" value="Homeodomain-like"/>
    <property type="match status" value="1"/>
</dbReference>
<dbReference type="InterPro" id="IPR050560">
    <property type="entry name" value="MYB_TF"/>
</dbReference>
<reference evidence="4 5" key="1">
    <citation type="submission" date="2019-01" db="EMBL/GenBank/DDBJ databases">
        <authorList>
            <person name="Ferrante I. M."/>
        </authorList>
    </citation>
    <scope>NUCLEOTIDE SEQUENCE [LARGE SCALE GENOMIC DNA]</scope>
    <source>
        <strain evidence="4 5">B856</strain>
    </source>
</reference>
<feature type="region of interest" description="Disordered" evidence="1">
    <location>
        <begin position="63"/>
        <end position="122"/>
    </location>
</feature>
<evidence type="ECO:0000259" key="2">
    <source>
        <dbReference type="PROSITE" id="PS50090"/>
    </source>
</evidence>
<dbReference type="PANTHER" id="PTHR45614">
    <property type="entry name" value="MYB PROTEIN-RELATED"/>
    <property type="match status" value="1"/>
</dbReference>
<gene>
    <name evidence="4" type="ORF">PSNMU_V1.4_AUG-EV-PASAV3_0019500</name>
</gene>
<dbReference type="Gene3D" id="1.10.10.60">
    <property type="entry name" value="Homeodomain-like"/>
    <property type="match status" value="2"/>
</dbReference>
<dbReference type="GO" id="GO:0000981">
    <property type="term" value="F:DNA-binding transcription factor activity, RNA polymerase II-specific"/>
    <property type="evidence" value="ECO:0007669"/>
    <property type="project" value="TreeGrafter"/>
</dbReference>
<dbReference type="PANTHER" id="PTHR45614:SF232">
    <property type="entry name" value="TRANSCRIPTION FACTOR MYB3R-2"/>
    <property type="match status" value="1"/>
</dbReference>
<dbReference type="CDD" id="cd00167">
    <property type="entry name" value="SANT"/>
    <property type="match status" value="2"/>
</dbReference>
<dbReference type="Proteomes" id="UP000291116">
    <property type="component" value="Unassembled WGS sequence"/>
</dbReference>
<evidence type="ECO:0008006" key="6">
    <source>
        <dbReference type="Google" id="ProtNLM"/>
    </source>
</evidence>
<dbReference type="EMBL" id="CAACVS010000052">
    <property type="protein sequence ID" value="VEU35221.1"/>
    <property type="molecule type" value="Genomic_DNA"/>
</dbReference>
<dbReference type="InterPro" id="IPR001005">
    <property type="entry name" value="SANT/Myb"/>
</dbReference>
<name>A0A448YZK1_9STRA</name>
<feature type="compositionally biased region" description="Polar residues" evidence="1">
    <location>
        <begin position="15"/>
        <end position="24"/>
    </location>
</feature>
<evidence type="ECO:0000256" key="1">
    <source>
        <dbReference type="SAM" id="MobiDB-lite"/>
    </source>
</evidence>
<dbReference type="PROSITE" id="PS50090">
    <property type="entry name" value="MYB_LIKE"/>
    <property type="match status" value="2"/>
</dbReference>
<feature type="domain" description="Myb-like" evidence="2">
    <location>
        <begin position="171"/>
        <end position="221"/>
    </location>
</feature>
<dbReference type="GO" id="GO:0000978">
    <property type="term" value="F:RNA polymerase II cis-regulatory region sequence-specific DNA binding"/>
    <property type="evidence" value="ECO:0007669"/>
    <property type="project" value="TreeGrafter"/>
</dbReference>
<feature type="compositionally biased region" description="Low complexity" evidence="1">
    <location>
        <begin position="91"/>
        <end position="105"/>
    </location>
</feature>
<evidence type="ECO:0000259" key="3">
    <source>
        <dbReference type="PROSITE" id="PS51294"/>
    </source>
</evidence>
<feature type="domain" description="HTH myb-type" evidence="3">
    <location>
        <begin position="126"/>
        <end position="170"/>
    </location>
</feature>
<dbReference type="Pfam" id="PF13921">
    <property type="entry name" value="Myb_DNA-bind_6"/>
    <property type="match status" value="1"/>
</dbReference>
<evidence type="ECO:0000313" key="4">
    <source>
        <dbReference type="EMBL" id="VEU35221.1"/>
    </source>
</evidence>
<dbReference type="SMART" id="SM00717">
    <property type="entry name" value="SANT"/>
    <property type="match status" value="2"/>
</dbReference>
<dbReference type="OrthoDB" id="47994at2759"/>
<feature type="domain" description="Myb-like" evidence="2">
    <location>
        <begin position="126"/>
        <end position="170"/>
    </location>
</feature>
<dbReference type="InterPro" id="IPR017930">
    <property type="entry name" value="Myb_dom"/>
</dbReference>
<sequence>MDCSNFPSSPDLFLSQKQLQTNSPLIEAASGHHSRDPSSSLENFPTIVDSSLEKKRKLHFTVDESHQSPIIRRSPVGKTVEPDSPVDSQISALSAYSPARSSASSDARDSRGGSITTSSLRTPRLWTPEEDKLLLDVIGSVKNNFCWPEIALDVPDRTGKQCRERYLNHLGPHLKRTAWTALEDTMIFRMYASHGSKWSQMVKYLPGRTDNGIKNRYHHLRRRFQKRMKSVPNSHELKVLMKRIEQSPSYQSLSMDAFVVKYTALRILNDTSKTFTSLKARANGDGEYQFGPFYRVRENTQCGRCGLIMPSKETGSSICSKTGWCKRCTGVSVVVTGDVLRLIHLVSRDTNCAFEFGFKDQCPVVKGFSQLECLVSVRGRDVNDDHKVRDRHRLDRHWWDYVGTELFSLKRKGSFSLVKGSSYAIWIAQACQNFEAGIYPEGYNFLHDFRPGDLIVANIVDGYLWEKEQGSAHKKQNRKDREPMQHRTAPV</sequence>
<accession>A0A448YZK1</accession>
<proteinExistence type="predicted"/>
<keyword evidence="5" id="KW-1185">Reference proteome</keyword>
<dbReference type="AlphaFoldDB" id="A0A448YZK1"/>
<organism evidence="4 5">
    <name type="scientific">Pseudo-nitzschia multistriata</name>
    <dbReference type="NCBI Taxonomy" id="183589"/>
    <lineage>
        <taxon>Eukaryota</taxon>
        <taxon>Sar</taxon>
        <taxon>Stramenopiles</taxon>
        <taxon>Ochrophyta</taxon>
        <taxon>Bacillariophyta</taxon>
        <taxon>Bacillariophyceae</taxon>
        <taxon>Bacillariophycidae</taxon>
        <taxon>Bacillariales</taxon>
        <taxon>Bacillariaceae</taxon>
        <taxon>Pseudo-nitzschia</taxon>
    </lineage>
</organism>
<feature type="region of interest" description="Disordered" evidence="1">
    <location>
        <begin position="470"/>
        <end position="491"/>
    </location>
</feature>
<feature type="region of interest" description="Disordered" evidence="1">
    <location>
        <begin position="1"/>
        <end position="44"/>
    </location>
</feature>
<dbReference type="PROSITE" id="PS51294">
    <property type="entry name" value="HTH_MYB"/>
    <property type="match status" value="2"/>
</dbReference>
<protein>
    <recommendedName>
        <fullName evidence="6">Myb-like domain-containing protein</fullName>
    </recommendedName>
</protein>
<dbReference type="GO" id="GO:0005634">
    <property type="term" value="C:nucleus"/>
    <property type="evidence" value="ECO:0007669"/>
    <property type="project" value="TreeGrafter"/>
</dbReference>
<evidence type="ECO:0000313" key="5">
    <source>
        <dbReference type="Proteomes" id="UP000291116"/>
    </source>
</evidence>
<feature type="domain" description="HTH myb-type" evidence="3">
    <location>
        <begin position="171"/>
        <end position="225"/>
    </location>
</feature>